<proteinExistence type="predicted"/>
<dbReference type="PANTHER" id="PTHR31620:SF8">
    <property type="entry name" value="PROTEIN RETICULATA-RELATED 4, CHLOROPLASTIC-LIKE"/>
    <property type="match status" value="1"/>
</dbReference>
<feature type="compositionally biased region" description="Polar residues" evidence="1">
    <location>
        <begin position="11"/>
        <end position="32"/>
    </location>
</feature>
<evidence type="ECO:0000256" key="2">
    <source>
        <dbReference type="SAM" id="Phobius"/>
    </source>
</evidence>
<protein>
    <submittedName>
        <fullName evidence="3">Uncharacterized protein</fullName>
    </submittedName>
</protein>
<dbReference type="Proteomes" id="UP001605036">
    <property type="component" value="Unassembled WGS sequence"/>
</dbReference>
<keyword evidence="4" id="KW-1185">Reference proteome</keyword>
<comment type="caution">
    <text evidence="3">The sequence shown here is derived from an EMBL/GenBank/DDBJ whole genome shotgun (WGS) entry which is preliminary data.</text>
</comment>
<feature type="region of interest" description="Disordered" evidence="1">
    <location>
        <begin position="84"/>
        <end position="116"/>
    </location>
</feature>
<keyword evidence="2" id="KW-0472">Membrane</keyword>
<dbReference type="AlphaFoldDB" id="A0ABD1YCD1"/>
<sequence>MGPASGRTGERSQLGSSNVQRKETSTSQANTGTGRGRDQAKLFFLLCWFSGDFLVLRIPRLILWHARFMLKFVSGFAGVGGGDRGASSEWGRESARTNIQATDSGDGSFSEGSGNNDNRNEALAILATIGRSLESLPKDLAAAVDGGEIPADIIQRFLEKSPFRNWLMQFAGSKNVCSRTIYF</sequence>
<evidence type="ECO:0000313" key="4">
    <source>
        <dbReference type="Proteomes" id="UP001605036"/>
    </source>
</evidence>
<gene>
    <name evidence="3" type="ORF">R1flu_008314</name>
</gene>
<organism evidence="3 4">
    <name type="scientific">Riccia fluitans</name>
    <dbReference type="NCBI Taxonomy" id="41844"/>
    <lineage>
        <taxon>Eukaryota</taxon>
        <taxon>Viridiplantae</taxon>
        <taxon>Streptophyta</taxon>
        <taxon>Embryophyta</taxon>
        <taxon>Marchantiophyta</taxon>
        <taxon>Marchantiopsida</taxon>
        <taxon>Marchantiidae</taxon>
        <taxon>Marchantiales</taxon>
        <taxon>Ricciaceae</taxon>
        <taxon>Riccia</taxon>
    </lineage>
</organism>
<keyword evidence="2" id="KW-0812">Transmembrane</keyword>
<name>A0ABD1YCD1_9MARC</name>
<keyword evidence="2" id="KW-1133">Transmembrane helix</keyword>
<dbReference type="PANTHER" id="PTHR31620">
    <property type="entry name" value="PROTEIN RETICULATA-RELATED 2, CHLOROPLASTIC-RELATED"/>
    <property type="match status" value="1"/>
</dbReference>
<feature type="compositionally biased region" description="Low complexity" evidence="1">
    <location>
        <begin position="103"/>
        <end position="116"/>
    </location>
</feature>
<feature type="transmembrane region" description="Helical" evidence="2">
    <location>
        <begin position="42"/>
        <end position="63"/>
    </location>
</feature>
<dbReference type="EMBL" id="JBHFFA010000005">
    <property type="protein sequence ID" value="KAL2624069.1"/>
    <property type="molecule type" value="Genomic_DNA"/>
</dbReference>
<reference evidence="3 4" key="1">
    <citation type="submission" date="2024-09" db="EMBL/GenBank/DDBJ databases">
        <title>Chromosome-scale assembly of Riccia fluitans.</title>
        <authorList>
            <person name="Paukszto L."/>
            <person name="Sawicki J."/>
            <person name="Karawczyk K."/>
            <person name="Piernik-Szablinska J."/>
            <person name="Szczecinska M."/>
            <person name="Mazdziarz M."/>
        </authorList>
    </citation>
    <scope>NUCLEOTIDE SEQUENCE [LARGE SCALE GENOMIC DNA]</scope>
    <source>
        <strain evidence="3">Rf_01</strain>
        <tissue evidence="3">Aerial parts of the thallus</tissue>
    </source>
</reference>
<evidence type="ECO:0000256" key="1">
    <source>
        <dbReference type="SAM" id="MobiDB-lite"/>
    </source>
</evidence>
<accession>A0ABD1YCD1</accession>
<feature type="region of interest" description="Disordered" evidence="1">
    <location>
        <begin position="1"/>
        <end position="35"/>
    </location>
</feature>
<evidence type="ECO:0000313" key="3">
    <source>
        <dbReference type="EMBL" id="KAL2624069.1"/>
    </source>
</evidence>